<feature type="transmembrane region" description="Helical" evidence="1">
    <location>
        <begin position="371"/>
        <end position="397"/>
    </location>
</feature>
<dbReference type="Proteomes" id="UP000681722">
    <property type="component" value="Unassembled WGS sequence"/>
</dbReference>
<proteinExistence type="predicted"/>
<comment type="caution">
    <text evidence="2">The sequence shown here is derived from an EMBL/GenBank/DDBJ whole genome shotgun (WGS) entry which is preliminary data.</text>
</comment>
<dbReference type="EMBL" id="CAJOBC010006575">
    <property type="protein sequence ID" value="CAF3903647.1"/>
    <property type="molecule type" value="Genomic_DNA"/>
</dbReference>
<keyword evidence="1" id="KW-0812">Transmembrane</keyword>
<sequence length="1269" mass="145588">MPSLIRPSWFRIKDISHTLNFFKDSEKKTPHDLRNQYISTRLFIVLFITSILILILYASLEQEVLTKRVQQPSFTDYTELNQYYKQTLVCPCSTISVLYEKFISFQPTYHQICHSDFVNEQWIKYSYLRQETRGPFFDLLIAQLFQTLSTFCLLSKQIITDERLSFNSITFITGTLIPEQTFSQQALGFISTFQEKIKSSFSASLALIRGTTQGNALFTILQTNYFLSFVPDSDSLVIASRSYENCSCRLSSLCSTEIDIWYNNTIVLNIPGLRMGCSIIEALLQSNLIFFYNQSLLNQLQTYLFHNDQFNISVTALDPSLPTNYTPATTIGDILKMLMIEDWNFHISYESYFSTCQPISCAYNIIAHNNFIYIITTAFGLIGGIATALMFLIPLIVGFIRRRNKISAVIDDEINTGPPNLFQDRIRLLWSRINDKIRTFNIFKNPEKKTTYDLTNQYYATRLFILCLTISMVILISYTTLTTVTITVKIEQPTSFVFLQQLYPKYNQTLNCPCTQISIEYKEFISFQPTFHQVCSSDFISQSWFNYDPVDFSMVALDFRVTMSSSFLALLTFCKLSIETIQNTLLVFNSSTFVTSNVISENLFQVRAVEFISLFQETTIKSFQNSLKMISETTQGNALAASIYIVLDNSSHQLLSVSPFFSINNNTGEICWCKVNKSCVIDSAIYSLWTPDYTDIPTLFNIPHFYIGCYIIESLLLSTLECFFNQSCLDSINTYLYSMSLYPFNATIMNSSLESQYKISTPIGEIVQQLMIEQWNDQIFYDQYYSACQPIECTYTYQKQADLIYMITTIIGLLGGVTTVLKLLIPSFVSFLSREKDRKAATDTTSPSPQIIYSSSQNLTQIVKVKQPTLSIYNELYRKYSQTLQCPCSNNAVDYRKFVSFQPKYHQICQSDFITMQWINNIGYNVSLAVITNEDDFRQTASVAFQLLSKLCELTQETVSYQLGIFNSTKFISVNVISNTSLESQAENTINTFKQTTINTFKRSLLLIKSTTQANTLMSYLLTNTMLVAAHPAEYASYMDYIYDYDRIYNTTTNESCSCIEAPICFQQAAIYSINSPYYDNPYYFYVSSNTALIFRIPGIYVGCYIVDAVLHSDLQCFYDQTCLSSLLNAIQYPLNNNVTLLNSSLTTRYNTTTTIGELVQNLMIEQWNNKTSHEFYFNTCQPQYCTYAYISRSTPIFTITTIIGLIGGLTKVYKLLIPLIVRLIRRYIWWPYFERKLVWSNNIVAPVPQAVSVSPVTVGDDKLATISI</sequence>
<organism evidence="2 4">
    <name type="scientific">Didymodactylos carnosus</name>
    <dbReference type="NCBI Taxonomy" id="1234261"/>
    <lineage>
        <taxon>Eukaryota</taxon>
        <taxon>Metazoa</taxon>
        <taxon>Spiralia</taxon>
        <taxon>Gnathifera</taxon>
        <taxon>Rotifera</taxon>
        <taxon>Eurotatoria</taxon>
        <taxon>Bdelloidea</taxon>
        <taxon>Philodinida</taxon>
        <taxon>Philodinidae</taxon>
        <taxon>Didymodactylos</taxon>
    </lineage>
</organism>
<accession>A0A814S0W6</accession>
<protein>
    <submittedName>
        <fullName evidence="2">Uncharacterized protein</fullName>
    </submittedName>
</protein>
<keyword evidence="4" id="KW-1185">Reference proteome</keyword>
<feature type="transmembrane region" description="Helical" evidence="1">
    <location>
        <begin position="42"/>
        <end position="60"/>
    </location>
</feature>
<gene>
    <name evidence="2" type="ORF">GPM918_LOCUS20631</name>
    <name evidence="3" type="ORF">SRO942_LOCUS20628</name>
</gene>
<keyword evidence="1" id="KW-1133">Transmembrane helix</keyword>
<dbReference type="AlphaFoldDB" id="A0A814S0W6"/>
<evidence type="ECO:0000256" key="1">
    <source>
        <dbReference type="SAM" id="Phobius"/>
    </source>
</evidence>
<feature type="transmembrane region" description="Helical" evidence="1">
    <location>
        <begin position="463"/>
        <end position="481"/>
    </location>
</feature>
<keyword evidence="1" id="KW-0472">Membrane</keyword>
<feature type="transmembrane region" description="Helical" evidence="1">
    <location>
        <begin position="803"/>
        <end position="829"/>
    </location>
</feature>
<evidence type="ECO:0000313" key="4">
    <source>
        <dbReference type="Proteomes" id="UP000663829"/>
    </source>
</evidence>
<dbReference type="EMBL" id="CAJNOQ010006575">
    <property type="protein sequence ID" value="CAF1139953.1"/>
    <property type="molecule type" value="Genomic_DNA"/>
</dbReference>
<dbReference type="Proteomes" id="UP000663829">
    <property type="component" value="Unassembled WGS sequence"/>
</dbReference>
<evidence type="ECO:0000313" key="3">
    <source>
        <dbReference type="EMBL" id="CAF3903647.1"/>
    </source>
</evidence>
<evidence type="ECO:0000313" key="2">
    <source>
        <dbReference type="EMBL" id="CAF1139953.1"/>
    </source>
</evidence>
<dbReference type="OrthoDB" id="10047228at2759"/>
<reference evidence="2" key="1">
    <citation type="submission" date="2021-02" db="EMBL/GenBank/DDBJ databases">
        <authorList>
            <person name="Nowell W R."/>
        </authorList>
    </citation>
    <scope>NUCLEOTIDE SEQUENCE</scope>
</reference>
<name>A0A814S0W6_9BILA</name>